<dbReference type="InterPro" id="IPR051678">
    <property type="entry name" value="AGP_Transferase"/>
</dbReference>
<dbReference type="PANTHER" id="PTHR21310:SF15">
    <property type="entry name" value="AMINOGLYCOSIDE PHOSPHOTRANSFERASE DOMAIN-CONTAINING PROTEIN"/>
    <property type="match status" value="1"/>
</dbReference>
<dbReference type="EMBL" id="KI894029">
    <property type="protein sequence ID" value="OBR87188.1"/>
    <property type="molecule type" value="Genomic_DNA"/>
</dbReference>
<dbReference type="SUPFAM" id="SSF56112">
    <property type="entry name" value="Protein kinase-like (PK-like)"/>
    <property type="match status" value="1"/>
</dbReference>
<feature type="compositionally biased region" description="Basic residues" evidence="1">
    <location>
        <begin position="551"/>
        <end position="562"/>
    </location>
</feature>
<sequence>MTYLLPRQCAENTCSEIVVTSPTTVCWVCDEVRCHEHMRRPNHPCGTVDDIRSAARDDPVLKERRKQSRLSRFGHLLNKLLAEKRSIIAEAESFRPGNHCTLELPASPQIMLDNKTMYNGINIHFPIVWDDGMKWLLRVRQSHNGRPNQDIQKYVIQSEIGVLRLLKRQGLLVPDAWPAGDGNNESANSDIHYFFYEFIPGSTLVLPKRGEDALWSPGERIRRIIHQYAKFQVQISENPIAATQIGCPTFASGGQIAVGPLANHQCLNSLDPPNLPGPFSNNQERYLAQIDLALGHIAAGHLCQNAPLDGYLYHLLLRELVQQCSLLAEQPSEVYIEHADDKGDQFMGNDKNDFTGVIDWECHIINRLQNAYVTTKAEAFTGPVFCFWNIKYFVGNNQLSPAEEILVEAYEALERKDLADCVRNGKIYQRLSHIGNFNDTGPRHRGILDAFKKYKPPGLEPPLRPAKELRVYLINRYEEGDTYLPGLMQREGWDQAKEKAVIDEAEAAWHRKYQEERALFLAEMTKGDAKAKDDSESARERRRAAWQAAKTKQKANAKHFAN</sequence>
<evidence type="ECO:0000313" key="2">
    <source>
        <dbReference type="EMBL" id="OBR87188.1"/>
    </source>
</evidence>
<dbReference type="STRING" id="1296121.A0A1A6AAW7"/>
<dbReference type="SUPFAM" id="SSF118310">
    <property type="entry name" value="AN1-like Zinc finger"/>
    <property type="match status" value="1"/>
</dbReference>
<dbReference type="InterPro" id="IPR011009">
    <property type="entry name" value="Kinase-like_dom_sf"/>
</dbReference>
<protein>
    <recommendedName>
        <fullName evidence="3">Aminoglycoside phosphotransferase domain-containing protein</fullName>
    </recommendedName>
</protein>
<dbReference type="InterPro" id="IPR035896">
    <property type="entry name" value="AN1-like_Znf"/>
</dbReference>
<dbReference type="VEuPathDB" id="FungiDB:I303_03212"/>
<proteinExistence type="predicted"/>
<dbReference type="AlphaFoldDB" id="A0A1A6AAW7"/>
<reference evidence="2" key="1">
    <citation type="submission" date="2013-07" db="EMBL/GenBank/DDBJ databases">
        <title>The Genome Sequence of Cryptococcus dejecticola CBS10117.</title>
        <authorList>
            <consortium name="The Broad Institute Genome Sequencing Platform"/>
            <person name="Cuomo C."/>
            <person name="Litvintseva A."/>
            <person name="Chen Y."/>
            <person name="Heitman J."/>
            <person name="Sun S."/>
            <person name="Springer D."/>
            <person name="Dromer F."/>
            <person name="Young S.K."/>
            <person name="Zeng Q."/>
            <person name="Gargeya S."/>
            <person name="Fitzgerald M."/>
            <person name="Abouelleil A."/>
            <person name="Alvarado L."/>
            <person name="Berlin A.M."/>
            <person name="Chapman S.B."/>
            <person name="Dewar J."/>
            <person name="Goldberg J."/>
            <person name="Griggs A."/>
            <person name="Gujja S."/>
            <person name="Hansen M."/>
            <person name="Howarth C."/>
            <person name="Imamovic A."/>
            <person name="Larimer J."/>
            <person name="McCowan C."/>
            <person name="Murphy C."/>
            <person name="Pearson M."/>
            <person name="Priest M."/>
            <person name="Roberts A."/>
            <person name="Saif S."/>
            <person name="Shea T."/>
            <person name="Sykes S."/>
            <person name="Wortman J."/>
            <person name="Nusbaum C."/>
            <person name="Birren B."/>
        </authorList>
    </citation>
    <scope>NUCLEOTIDE SEQUENCE [LARGE SCALE GENOMIC DNA]</scope>
    <source>
        <strain evidence="2">CBS 10117</strain>
    </source>
</reference>
<feature type="compositionally biased region" description="Basic and acidic residues" evidence="1">
    <location>
        <begin position="526"/>
        <end position="539"/>
    </location>
</feature>
<gene>
    <name evidence="2" type="ORF">I303_03212</name>
</gene>
<feature type="region of interest" description="Disordered" evidence="1">
    <location>
        <begin position="526"/>
        <end position="562"/>
    </location>
</feature>
<dbReference type="OrthoDB" id="2561803at2759"/>
<accession>A0A1A6AAW7</accession>
<evidence type="ECO:0000256" key="1">
    <source>
        <dbReference type="SAM" id="MobiDB-lite"/>
    </source>
</evidence>
<name>A0A1A6AAW7_9TREE</name>
<organism evidence="2">
    <name type="scientific">Kwoniella dejecticola CBS 10117</name>
    <dbReference type="NCBI Taxonomy" id="1296121"/>
    <lineage>
        <taxon>Eukaryota</taxon>
        <taxon>Fungi</taxon>
        <taxon>Dikarya</taxon>
        <taxon>Basidiomycota</taxon>
        <taxon>Agaricomycotina</taxon>
        <taxon>Tremellomycetes</taxon>
        <taxon>Tremellales</taxon>
        <taxon>Cryptococcaceae</taxon>
        <taxon>Kwoniella</taxon>
    </lineage>
</organism>
<dbReference type="PANTHER" id="PTHR21310">
    <property type="entry name" value="AMINOGLYCOSIDE PHOSPHOTRANSFERASE-RELATED-RELATED"/>
    <property type="match status" value="1"/>
</dbReference>
<evidence type="ECO:0008006" key="3">
    <source>
        <dbReference type="Google" id="ProtNLM"/>
    </source>
</evidence>